<evidence type="ECO:0000313" key="1">
    <source>
        <dbReference type="EMBL" id="KIJ36483.1"/>
    </source>
</evidence>
<dbReference type="EMBL" id="KN837178">
    <property type="protein sequence ID" value="KIJ36483.1"/>
    <property type="molecule type" value="Genomic_DNA"/>
</dbReference>
<dbReference type="Proteomes" id="UP000054279">
    <property type="component" value="Unassembled WGS sequence"/>
</dbReference>
<gene>
    <name evidence="1" type="ORF">M422DRAFT_51073</name>
</gene>
<evidence type="ECO:0000313" key="2">
    <source>
        <dbReference type="Proteomes" id="UP000054279"/>
    </source>
</evidence>
<dbReference type="OrthoDB" id="3242031at2759"/>
<dbReference type="HOGENOM" id="CLU_1441888_0_0_1"/>
<reference evidence="1 2" key="1">
    <citation type="submission" date="2014-06" db="EMBL/GenBank/DDBJ databases">
        <title>Evolutionary Origins and Diversification of the Mycorrhizal Mutualists.</title>
        <authorList>
            <consortium name="DOE Joint Genome Institute"/>
            <consortium name="Mycorrhizal Genomics Consortium"/>
            <person name="Kohler A."/>
            <person name="Kuo A."/>
            <person name="Nagy L.G."/>
            <person name="Floudas D."/>
            <person name="Copeland A."/>
            <person name="Barry K.W."/>
            <person name="Cichocki N."/>
            <person name="Veneault-Fourrey C."/>
            <person name="LaButti K."/>
            <person name="Lindquist E.A."/>
            <person name="Lipzen A."/>
            <person name="Lundell T."/>
            <person name="Morin E."/>
            <person name="Murat C."/>
            <person name="Riley R."/>
            <person name="Ohm R."/>
            <person name="Sun H."/>
            <person name="Tunlid A."/>
            <person name="Henrissat B."/>
            <person name="Grigoriev I.V."/>
            <person name="Hibbett D.S."/>
            <person name="Martin F."/>
        </authorList>
    </citation>
    <scope>NUCLEOTIDE SEQUENCE [LARGE SCALE GENOMIC DNA]</scope>
    <source>
        <strain evidence="1 2">SS14</strain>
    </source>
</reference>
<keyword evidence="2" id="KW-1185">Reference proteome</keyword>
<name>A0A0C9U149_SPHS4</name>
<protein>
    <submittedName>
        <fullName evidence="1">Uncharacterized protein</fullName>
    </submittedName>
</protein>
<sequence>MYHTTPDLSYEDLPPSAHNTDYIDIAHRSHVRVRTTRATAAETTIAIYDFGINDMRGWRGDYHHLARGVLTVPNSGSITSGGNVRMGEWRSGRTVGEWMGRVGGIWSSGSKATRAFTASDSQTYRWDANVGHLWTCLSPNNYVVAYFDVRFAFLFSYRPPPSAPYTSPSRLSLPLAPSPGLPLIPPSL</sequence>
<proteinExistence type="predicted"/>
<accession>A0A0C9U149</accession>
<dbReference type="AlphaFoldDB" id="A0A0C9U149"/>
<organism evidence="1 2">
    <name type="scientific">Sphaerobolus stellatus (strain SS14)</name>
    <dbReference type="NCBI Taxonomy" id="990650"/>
    <lineage>
        <taxon>Eukaryota</taxon>
        <taxon>Fungi</taxon>
        <taxon>Dikarya</taxon>
        <taxon>Basidiomycota</taxon>
        <taxon>Agaricomycotina</taxon>
        <taxon>Agaricomycetes</taxon>
        <taxon>Phallomycetidae</taxon>
        <taxon>Geastrales</taxon>
        <taxon>Sphaerobolaceae</taxon>
        <taxon>Sphaerobolus</taxon>
    </lineage>
</organism>